<organism evidence="3 5">
    <name type="scientific">Trichococcus ilyis</name>
    <dbReference type="NCBI Taxonomy" id="640938"/>
    <lineage>
        <taxon>Bacteria</taxon>
        <taxon>Bacillati</taxon>
        <taxon>Bacillota</taxon>
        <taxon>Bacilli</taxon>
        <taxon>Lactobacillales</taxon>
        <taxon>Carnobacteriaceae</taxon>
        <taxon>Trichococcus</taxon>
    </lineage>
</organism>
<feature type="chain" id="PRO_5039625259" evidence="2">
    <location>
        <begin position="19"/>
        <end position="357"/>
    </location>
</feature>
<proteinExistence type="predicted"/>
<dbReference type="SUPFAM" id="SSF53850">
    <property type="entry name" value="Periplasmic binding protein-like II"/>
    <property type="match status" value="1"/>
</dbReference>
<name>A0A143YBU2_9LACT</name>
<dbReference type="InterPro" id="IPR001188">
    <property type="entry name" value="Sperm_putr-bd"/>
</dbReference>
<sequence length="357" mass="38296">MKNWKWISLSLASTALLAACGNGGSTADSSAEASSEKSSELTVSTFAIGEDVIRSDVFAPFEEENGITIIAEVGNSSERFTKFQNNPNNTIDVIELSQANAASGVSEDLFEPLDETKVPNIANLIDSAKELTEDGSGPAYTVNSIGIIYDEAAAGMTIDEWSDLWDPALAGKISIPDITTTFGPAMVYVASDFKGTDITTDDGAAAFEALTELKPNIVKTYTKSSDLANMFQSGEIVAAVVGDFAYPIISGSNPSVQYVVPESGTYANFNTLNVNKNSKNKELAYAYINWKLSKELQEVTAVSLNEAPTNKEVVLDEATAANKTYGAVSERAKAIDFTFVNANYEAWIAEWNKTLNQ</sequence>
<evidence type="ECO:0000313" key="5">
    <source>
        <dbReference type="Proteomes" id="UP000076878"/>
    </source>
</evidence>
<dbReference type="PRINTS" id="PR00909">
    <property type="entry name" value="SPERMDNBNDNG"/>
</dbReference>
<gene>
    <name evidence="4" type="ORF">SAMN05216375_11817</name>
    <name evidence="3" type="ORF">TR210_455</name>
</gene>
<keyword evidence="6" id="KW-1185">Reference proteome</keyword>
<dbReference type="STRING" id="640938.TR210_455"/>
<dbReference type="GO" id="GO:0030288">
    <property type="term" value="C:outer membrane-bounded periplasmic space"/>
    <property type="evidence" value="ECO:0007669"/>
    <property type="project" value="TreeGrafter"/>
</dbReference>
<accession>A0A143YBU2</accession>
<dbReference type="EMBL" id="FNYT01000018">
    <property type="protein sequence ID" value="SEJ57950.1"/>
    <property type="molecule type" value="Genomic_DNA"/>
</dbReference>
<dbReference type="Pfam" id="PF13416">
    <property type="entry name" value="SBP_bac_8"/>
    <property type="match status" value="1"/>
</dbReference>
<keyword evidence="1 2" id="KW-0732">Signal</keyword>
<evidence type="ECO:0000256" key="2">
    <source>
        <dbReference type="SAM" id="SignalP"/>
    </source>
</evidence>
<evidence type="ECO:0000313" key="4">
    <source>
        <dbReference type="EMBL" id="SEJ57950.1"/>
    </source>
</evidence>
<reference evidence="4 6" key="2">
    <citation type="submission" date="2016-10" db="EMBL/GenBank/DDBJ databases">
        <authorList>
            <person name="Varghese N."/>
            <person name="Submissions S."/>
        </authorList>
    </citation>
    <scope>NUCLEOTIDE SEQUENCE [LARGE SCALE GENOMIC DNA]</scope>
    <source>
        <strain evidence="4 6">DSM 22150</strain>
    </source>
</reference>
<evidence type="ECO:0000313" key="6">
    <source>
        <dbReference type="Proteomes" id="UP000199280"/>
    </source>
</evidence>
<dbReference type="Proteomes" id="UP000199280">
    <property type="component" value="Unassembled WGS sequence"/>
</dbReference>
<dbReference type="PROSITE" id="PS51257">
    <property type="entry name" value="PROKAR_LIPOPROTEIN"/>
    <property type="match status" value="1"/>
</dbReference>
<dbReference type="RefSeq" id="WP_068621131.1">
    <property type="nucleotide sequence ID" value="NZ_FJNB01000002.1"/>
</dbReference>
<evidence type="ECO:0000313" key="3">
    <source>
        <dbReference type="EMBL" id="CZQ85391.1"/>
    </source>
</evidence>
<dbReference type="GO" id="GO:0019808">
    <property type="term" value="F:polyamine binding"/>
    <property type="evidence" value="ECO:0007669"/>
    <property type="project" value="InterPro"/>
</dbReference>
<dbReference type="GO" id="GO:0030976">
    <property type="term" value="F:thiamine pyrophosphate binding"/>
    <property type="evidence" value="ECO:0007669"/>
    <property type="project" value="TreeGrafter"/>
</dbReference>
<dbReference type="EMBL" id="FJNB01000002">
    <property type="protein sequence ID" value="CZQ85391.1"/>
    <property type="molecule type" value="Genomic_DNA"/>
</dbReference>
<evidence type="ECO:0000256" key="1">
    <source>
        <dbReference type="ARBA" id="ARBA00022729"/>
    </source>
</evidence>
<dbReference type="PANTHER" id="PTHR30006:SF2">
    <property type="entry name" value="ABC TRANSPORTER SUBSTRATE-BINDING PROTEIN"/>
    <property type="match status" value="1"/>
</dbReference>
<reference evidence="3 5" key="1">
    <citation type="submission" date="2016-02" db="EMBL/GenBank/DDBJ databases">
        <authorList>
            <person name="Wen L."/>
            <person name="He K."/>
            <person name="Yang H."/>
        </authorList>
    </citation>
    <scope>NUCLEOTIDE SEQUENCE [LARGE SCALE GENOMIC DNA]</scope>
    <source>
        <strain evidence="3">Trichococcus_R210</strain>
    </source>
</reference>
<dbReference type="Proteomes" id="UP000076878">
    <property type="component" value="Unassembled WGS sequence"/>
</dbReference>
<dbReference type="GO" id="GO:0015888">
    <property type="term" value="P:thiamine transport"/>
    <property type="evidence" value="ECO:0007669"/>
    <property type="project" value="TreeGrafter"/>
</dbReference>
<dbReference type="GO" id="GO:0030975">
    <property type="term" value="F:thiamine binding"/>
    <property type="evidence" value="ECO:0007669"/>
    <property type="project" value="TreeGrafter"/>
</dbReference>
<feature type="signal peptide" evidence="2">
    <location>
        <begin position="1"/>
        <end position="18"/>
    </location>
</feature>
<dbReference type="InterPro" id="IPR006059">
    <property type="entry name" value="SBP"/>
</dbReference>
<dbReference type="OrthoDB" id="9769319at2"/>
<dbReference type="PANTHER" id="PTHR30006">
    <property type="entry name" value="THIAMINE-BINDING PERIPLASMIC PROTEIN-RELATED"/>
    <property type="match status" value="1"/>
</dbReference>
<dbReference type="AlphaFoldDB" id="A0A143YBU2"/>
<dbReference type="GO" id="GO:0015846">
    <property type="term" value="P:polyamine transport"/>
    <property type="evidence" value="ECO:0007669"/>
    <property type="project" value="InterPro"/>
</dbReference>
<protein>
    <submittedName>
        <fullName evidence="4">Spermidine/putrescine transport system substrate-binding protein</fullName>
    </submittedName>
</protein>
<dbReference type="Gene3D" id="3.40.190.10">
    <property type="entry name" value="Periplasmic binding protein-like II"/>
    <property type="match status" value="2"/>
</dbReference>
<dbReference type="CDD" id="cd13589">
    <property type="entry name" value="PBP2_polyamine_RpCGA009"/>
    <property type="match status" value="1"/>
</dbReference>